<proteinExistence type="predicted"/>
<dbReference type="RefSeq" id="WP_015176042.1">
    <property type="nucleotide sequence ID" value="NC_019729.1"/>
</dbReference>
<dbReference type="SUPFAM" id="SSF143847">
    <property type="entry name" value="XisI-like"/>
    <property type="match status" value="1"/>
</dbReference>
<dbReference type="KEGG" id="oni:Osc7112_2288"/>
<keyword evidence="2" id="KW-1185">Reference proteome</keyword>
<dbReference type="OrthoDB" id="467081at2"/>
<organism evidence="1 2">
    <name type="scientific">Phormidium nigroviride PCC 7112</name>
    <dbReference type="NCBI Taxonomy" id="179408"/>
    <lineage>
        <taxon>Bacteria</taxon>
        <taxon>Bacillati</taxon>
        <taxon>Cyanobacteriota</taxon>
        <taxon>Cyanophyceae</taxon>
        <taxon>Oscillatoriophycideae</taxon>
        <taxon>Oscillatoriales</taxon>
        <taxon>Oscillatoriaceae</taxon>
        <taxon>Phormidium</taxon>
    </lineage>
</organism>
<evidence type="ECO:0000313" key="2">
    <source>
        <dbReference type="Proteomes" id="UP000010478"/>
    </source>
</evidence>
<dbReference type="PATRIC" id="fig|179408.3.peg.2795"/>
<dbReference type="Gene3D" id="3.30.310.110">
    <property type="entry name" value="XisI-like"/>
    <property type="match status" value="1"/>
</dbReference>
<gene>
    <name evidence="1" type="ORF">Osc7112_2288</name>
</gene>
<dbReference type="eggNOG" id="ENOG5031BHJ">
    <property type="taxonomic scope" value="Bacteria"/>
</dbReference>
<dbReference type="STRING" id="179408.Osc7112_2288"/>
<dbReference type="InterPro" id="IPR035943">
    <property type="entry name" value="XisI-like_sf"/>
</dbReference>
<protein>
    <submittedName>
        <fullName evidence="1">XisI protein</fullName>
    </submittedName>
</protein>
<dbReference type="Pfam" id="PF08869">
    <property type="entry name" value="XisI"/>
    <property type="match status" value="1"/>
</dbReference>
<dbReference type="EMBL" id="CP003614">
    <property type="protein sequence ID" value="AFZ06742.1"/>
    <property type="molecule type" value="Genomic_DNA"/>
</dbReference>
<name>K9VGX8_9CYAN</name>
<reference evidence="1 2" key="1">
    <citation type="submission" date="2012-05" db="EMBL/GenBank/DDBJ databases">
        <title>Finished chromosome of genome of Oscillatoria sp. PCC 7112.</title>
        <authorList>
            <consortium name="US DOE Joint Genome Institute"/>
            <person name="Gugger M."/>
            <person name="Coursin T."/>
            <person name="Rippka R."/>
            <person name="Tandeau De Marsac N."/>
            <person name="Huntemann M."/>
            <person name="Wei C.-L."/>
            <person name="Han J."/>
            <person name="Detter J.C."/>
            <person name="Han C."/>
            <person name="Tapia R."/>
            <person name="Davenport K."/>
            <person name="Daligault H."/>
            <person name="Erkkila T."/>
            <person name="Gu W."/>
            <person name="Munk A.C.C."/>
            <person name="Teshima H."/>
            <person name="Xu Y."/>
            <person name="Chain P."/>
            <person name="Chen A."/>
            <person name="Krypides N."/>
            <person name="Mavromatis K."/>
            <person name="Markowitz V."/>
            <person name="Szeto E."/>
            <person name="Ivanova N."/>
            <person name="Mikhailova N."/>
            <person name="Ovchinnikova G."/>
            <person name="Pagani I."/>
            <person name="Pati A."/>
            <person name="Goodwin L."/>
            <person name="Peters L."/>
            <person name="Pitluck S."/>
            <person name="Woyke T."/>
            <person name="Kerfeld C."/>
        </authorList>
    </citation>
    <scope>NUCLEOTIDE SEQUENCE [LARGE SCALE GENOMIC DNA]</scope>
    <source>
        <strain evidence="1 2">PCC 7112</strain>
    </source>
</reference>
<dbReference type="HOGENOM" id="CLU_149829_1_0_3"/>
<dbReference type="InterPro" id="IPR014968">
    <property type="entry name" value="XisI"/>
</dbReference>
<dbReference type="AlphaFoldDB" id="K9VGX8"/>
<dbReference type="Proteomes" id="UP000010478">
    <property type="component" value="Chromosome"/>
</dbReference>
<sequence length="106" mass="12847">MDRLNEYRKIVCDFLEDFAKNDANAQLIFDFVRDRYLVMHNEWRDEYRIYGCAMQLDIIENQIWIQHNSTEIYIDRELIQRGVFSQDIIFGFRSPSIRKILAANYS</sequence>
<accession>K9VGX8</accession>
<evidence type="ECO:0000313" key="1">
    <source>
        <dbReference type="EMBL" id="AFZ06742.1"/>
    </source>
</evidence>